<dbReference type="InterPro" id="IPR011992">
    <property type="entry name" value="EF-hand-dom_pair"/>
</dbReference>
<evidence type="ECO:0000256" key="1">
    <source>
        <dbReference type="SAM" id="MobiDB-lite"/>
    </source>
</evidence>
<evidence type="ECO:0000259" key="2">
    <source>
        <dbReference type="PROSITE" id="PS50222"/>
    </source>
</evidence>
<dbReference type="InterPro" id="IPR002048">
    <property type="entry name" value="EF_hand_dom"/>
</dbReference>
<feature type="domain" description="EF-hand" evidence="2">
    <location>
        <begin position="292"/>
        <end position="327"/>
    </location>
</feature>
<dbReference type="PROSITE" id="PS50222">
    <property type="entry name" value="EF_HAND_2"/>
    <property type="match status" value="1"/>
</dbReference>
<dbReference type="PROSITE" id="PS00018">
    <property type="entry name" value="EF_HAND_1"/>
    <property type="match status" value="1"/>
</dbReference>
<dbReference type="EMBL" id="PP542043">
    <property type="protein sequence ID" value="XDO01919.1"/>
    <property type="molecule type" value="Genomic_DNA"/>
</dbReference>
<gene>
    <name evidence="3" type="ORF">FloV-SA2_00097</name>
</gene>
<dbReference type="InterPro" id="IPR018247">
    <property type="entry name" value="EF_Hand_1_Ca_BS"/>
</dbReference>
<feature type="region of interest" description="Disordered" evidence="1">
    <location>
        <begin position="518"/>
        <end position="540"/>
    </location>
</feature>
<dbReference type="SMART" id="SM00054">
    <property type="entry name" value="EFh"/>
    <property type="match status" value="2"/>
</dbReference>
<protein>
    <recommendedName>
        <fullName evidence="2">EF-hand domain-containing protein</fullName>
    </recommendedName>
</protein>
<dbReference type="Pfam" id="PF13499">
    <property type="entry name" value="EF-hand_7"/>
    <property type="match status" value="1"/>
</dbReference>
<evidence type="ECO:0000313" key="3">
    <source>
        <dbReference type="EMBL" id="XDO01919.1"/>
    </source>
</evidence>
<proteinExistence type="predicted"/>
<dbReference type="GO" id="GO:0005509">
    <property type="term" value="F:calcium ion binding"/>
    <property type="evidence" value="ECO:0007669"/>
    <property type="project" value="InterPro"/>
</dbReference>
<dbReference type="Gene3D" id="1.10.238.10">
    <property type="entry name" value="EF-hand"/>
    <property type="match status" value="1"/>
</dbReference>
<dbReference type="CDD" id="cd00051">
    <property type="entry name" value="EFh"/>
    <property type="match status" value="1"/>
</dbReference>
<name>A0AB39J6H7_9VIRU</name>
<reference evidence="3" key="1">
    <citation type="submission" date="2024-03" db="EMBL/GenBank/DDBJ databases">
        <title>Eukaryotic viruses encode the ribosomal protein eL40.</title>
        <authorList>
            <person name="Thomy J."/>
            <person name="Schvarcz C.R."/>
            <person name="McBeain K.A."/>
            <person name="Edwards K.F."/>
            <person name="Steward G.F."/>
        </authorList>
    </citation>
    <scope>NUCLEOTIDE SEQUENCE</scope>
    <source>
        <strain evidence="3">FloV-SA2</strain>
    </source>
</reference>
<organism evidence="3">
    <name type="scientific">Florenciella sp. virus SA2</name>
    <dbReference type="NCBI Taxonomy" id="3240092"/>
    <lineage>
        <taxon>Viruses</taxon>
    </lineage>
</organism>
<dbReference type="SUPFAM" id="SSF47473">
    <property type="entry name" value="EF-hand"/>
    <property type="match status" value="1"/>
</dbReference>
<sequence>MSVQKTNFTWKSLNTRLKKDIQKFSKLTSFQIINIPYLPKKGSVNVCKKIFSEMMALSNLKGFNSNFDYHIIIHKNNKSQKDKYRLWIKRTILFYNILLCVGDMMENLKDNNLKRENYDIGIFGSMKPTSDIDVGISLYTKDKDSFNKSNLIVKMFEDFILSQLGINSLQLDIEMYVDVLVINCNNIDVYSADMSKLNNDFKHKSNKNIRILLLASIFRSYAIGLKEQNKTKIEIIQSILKLNNKTVKELFQLVSSKDIFGDKKIDFKEIDLNKDGILDREEVMAAAPSFNMTPNQASQLFDKLDIDGDGVLTEKEYKKAIKYTELFSLSHITNATNNHTMNQTKNNVIKKMSNMFKTNEINDAKMKVVQYVELLFDNSGDYTNYNSFRELYYEYATLACKSIDNIQNKCNKPPVSKDIMNLIYSIGWANFYRAESYLIPPTIIHVVRILQQNENTDKCKYDAVFPSCAINSMTEFSYKCSAFEQLGYMIRFIENKVKFEKYKGRFNDALIRINSFPKRQKTKKQKTKNNKKNKTRNKKK</sequence>
<accession>A0AB39J6H7</accession>